<name>A0A9D4IEY1_DREPO</name>
<reference evidence="2" key="1">
    <citation type="journal article" date="2019" name="bioRxiv">
        <title>The Genome of the Zebra Mussel, Dreissena polymorpha: A Resource for Invasive Species Research.</title>
        <authorList>
            <person name="McCartney M.A."/>
            <person name="Auch B."/>
            <person name="Kono T."/>
            <person name="Mallez S."/>
            <person name="Zhang Y."/>
            <person name="Obille A."/>
            <person name="Becker A."/>
            <person name="Abrahante J.E."/>
            <person name="Garbe J."/>
            <person name="Badalamenti J.P."/>
            <person name="Herman A."/>
            <person name="Mangelson H."/>
            <person name="Liachko I."/>
            <person name="Sullivan S."/>
            <person name="Sone E.D."/>
            <person name="Koren S."/>
            <person name="Silverstein K.A.T."/>
            <person name="Beckman K.B."/>
            <person name="Gohl D.M."/>
        </authorList>
    </citation>
    <scope>NUCLEOTIDE SEQUENCE</scope>
    <source>
        <strain evidence="2">Duluth1</strain>
        <tissue evidence="2">Whole animal</tissue>
    </source>
</reference>
<keyword evidence="3" id="KW-1185">Reference proteome</keyword>
<organism evidence="2 3">
    <name type="scientific">Dreissena polymorpha</name>
    <name type="common">Zebra mussel</name>
    <name type="synonym">Mytilus polymorpha</name>
    <dbReference type="NCBI Taxonomy" id="45954"/>
    <lineage>
        <taxon>Eukaryota</taxon>
        <taxon>Metazoa</taxon>
        <taxon>Spiralia</taxon>
        <taxon>Lophotrochozoa</taxon>
        <taxon>Mollusca</taxon>
        <taxon>Bivalvia</taxon>
        <taxon>Autobranchia</taxon>
        <taxon>Heteroconchia</taxon>
        <taxon>Euheterodonta</taxon>
        <taxon>Imparidentia</taxon>
        <taxon>Neoheterodontei</taxon>
        <taxon>Myida</taxon>
        <taxon>Dreissenoidea</taxon>
        <taxon>Dreissenidae</taxon>
        <taxon>Dreissena</taxon>
    </lineage>
</organism>
<gene>
    <name evidence="2" type="ORF">DPMN_171193</name>
</gene>
<evidence type="ECO:0000313" key="2">
    <source>
        <dbReference type="EMBL" id="KAH3769912.1"/>
    </source>
</evidence>
<protein>
    <submittedName>
        <fullName evidence="2">Uncharacterized protein</fullName>
    </submittedName>
</protein>
<feature type="region of interest" description="Disordered" evidence="1">
    <location>
        <begin position="105"/>
        <end position="127"/>
    </location>
</feature>
<accession>A0A9D4IEY1</accession>
<dbReference type="AlphaFoldDB" id="A0A9D4IEY1"/>
<reference evidence="2" key="2">
    <citation type="submission" date="2020-11" db="EMBL/GenBank/DDBJ databases">
        <authorList>
            <person name="McCartney M.A."/>
            <person name="Auch B."/>
            <person name="Kono T."/>
            <person name="Mallez S."/>
            <person name="Becker A."/>
            <person name="Gohl D.M."/>
            <person name="Silverstein K.A.T."/>
            <person name="Koren S."/>
            <person name="Bechman K.B."/>
            <person name="Herman A."/>
            <person name="Abrahante J.E."/>
            <person name="Garbe J."/>
        </authorList>
    </citation>
    <scope>NUCLEOTIDE SEQUENCE</scope>
    <source>
        <strain evidence="2">Duluth1</strain>
        <tissue evidence="2">Whole animal</tissue>
    </source>
</reference>
<dbReference type="Proteomes" id="UP000828390">
    <property type="component" value="Unassembled WGS sequence"/>
</dbReference>
<proteinExistence type="predicted"/>
<evidence type="ECO:0000256" key="1">
    <source>
        <dbReference type="SAM" id="MobiDB-lite"/>
    </source>
</evidence>
<dbReference type="EMBL" id="JAIWYP010000009">
    <property type="protein sequence ID" value="KAH3769912.1"/>
    <property type="molecule type" value="Genomic_DNA"/>
</dbReference>
<comment type="caution">
    <text evidence="2">The sequence shown here is derived from an EMBL/GenBank/DDBJ whole genome shotgun (WGS) entry which is preliminary data.</text>
</comment>
<evidence type="ECO:0000313" key="3">
    <source>
        <dbReference type="Proteomes" id="UP000828390"/>
    </source>
</evidence>
<sequence length="144" mass="15985">MNGEKLEEATSFRYLGATISNDCSSIAEAGIRNAERGDGQIEQVMDKQLHQLSPNNSLVVSVLLYDCGTWTLQVDTGHDTGLCKQLSPKTAKHLIHWSQHRRVRPKHGSSTCLPTSRPPNDESWLGLDTSPDKNLCKRLCSKAR</sequence>